<feature type="compositionally biased region" description="Basic and acidic residues" evidence="1">
    <location>
        <begin position="8"/>
        <end position="30"/>
    </location>
</feature>
<evidence type="ECO:0000256" key="1">
    <source>
        <dbReference type="SAM" id="MobiDB-lite"/>
    </source>
</evidence>
<feature type="region of interest" description="Disordered" evidence="1">
    <location>
        <begin position="1"/>
        <end position="30"/>
    </location>
</feature>
<dbReference type="AlphaFoldDB" id="A0A0C3QLD7"/>
<name>A0A0C3QLD7_9AGAM</name>
<evidence type="ECO:0000313" key="3">
    <source>
        <dbReference type="Proteomes" id="UP000054248"/>
    </source>
</evidence>
<gene>
    <name evidence="2" type="ORF">M407DRAFT_191180</name>
</gene>
<dbReference type="Proteomes" id="UP000054248">
    <property type="component" value="Unassembled WGS sequence"/>
</dbReference>
<reference evidence="3" key="2">
    <citation type="submission" date="2015-01" db="EMBL/GenBank/DDBJ databases">
        <title>Evolutionary Origins and Diversification of the Mycorrhizal Mutualists.</title>
        <authorList>
            <consortium name="DOE Joint Genome Institute"/>
            <consortium name="Mycorrhizal Genomics Consortium"/>
            <person name="Kohler A."/>
            <person name="Kuo A."/>
            <person name="Nagy L.G."/>
            <person name="Floudas D."/>
            <person name="Copeland A."/>
            <person name="Barry K.W."/>
            <person name="Cichocki N."/>
            <person name="Veneault-Fourrey C."/>
            <person name="LaButti K."/>
            <person name="Lindquist E.A."/>
            <person name="Lipzen A."/>
            <person name="Lundell T."/>
            <person name="Morin E."/>
            <person name="Murat C."/>
            <person name="Riley R."/>
            <person name="Ohm R."/>
            <person name="Sun H."/>
            <person name="Tunlid A."/>
            <person name="Henrissat B."/>
            <person name="Grigoriev I.V."/>
            <person name="Hibbett D.S."/>
            <person name="Martin F."/>
        </authorList>
    </citation>
    <scope>NUCLEOTIDE SEQUENCE [LARGE SCALE GENOMIC DNA]</scope>
    <source>
        <strain evidence="3">MUT 4182</strain>
    </source>
</reference>
<dbReference type="HOGENOM" id="CLU_2672933_0_0_1"/>
<dbReference type="EMBL" id="KN823009">
    <property type="protein sequence ID" value="KIO27414.1"/>
    <property type="molecule type" value="Genomic_DNA"/>
</dbReference>
<accession>A0A0C3QLD7</accession>
<keyword evidence="3" id="KW-1185">Reference proteome</keyword>
<proteinExistence type="predicted"/>
<organism evidence="2 3">
    <name type="scientific">Tulasnella calospora MUT 4182</name>
    <dbReference type="NCBI Taxonomy" id="1051891"/>
    <lineage>
        <taxon>Eukaryota</taxon>
        <taxon>Fungi</taxon>
        <taxon>Dikarya</taxon>
        <taxon>Basidiomycota</taxon>
        <taxon>Agaricomycotina</taxon>
        <taxon>Agaricomycetes</taxon>
        <taxon>Cantharellales</taxon>
        <taxon>Tulasnellaceae</taxon>
        <taxon>Tulasnella</taxon>
    </lineage>
</organism>
<evidence type="ECO:0000313" key="2">
    <source>
        <dbReference type="EMBL" id="KIO27414.1"/>
    </source>
</evidence>
<reference evidence="2 3" key="1">
    <citation type="submission" date="2014-04" db="EMBL/GenBank/DDBJ databases">
        <authorList>
            <consortium name="DOE Joint Genome Institute"/>
            <person name="Kuo A."/>
            <person name="Girlanda M."/>
            <person name="Perotto S."/>
            <person name="Kohler A."/>
            <person name="Nagy L.G."/>
            <person name="Floudas D."/>
            <person name="Copeland A."/>
            <person name="Barry K.W."/>
            <person name="Cichocki N."/>
            <person name="Veneault-Fourrey C."/>
            <person name="LaButti K."/>
            <person name="Lindquist E.A."/>
            <person name="Lipzen A."/>
            <person name="Lundell T."/>
            <person name="Morin E."/>
            <person name="Murat C."/>
            <person name="Sun H."/>
            <person name="Tunlid A."/>
            <person name="Henrissat B."/>
            <person name="Grigoriev I.V."/>
            <person name="Hibbett D.S."/>
            <person name="Martin F."/>
            <person name="Nordberg H.P."/>
            <person name="Cantor M.N."/>
            <person name="Hua S.X."/>
        </authorList>
    </citation>
    <scope>NUCLEOTIDE SEQUENCE [LARGE SCALE GENOMIC DNA]</scope>
    <source>
        <strain evidence="2 3">MUT 4182</strain>
    </source>
</reference>
<protein>
    <submittedName>
        <fullName evidence="2">Uncharacterized protein</fullName>
    </submittedName>
</protein>
<sequence length="75" mass="8192">MSVCPAGREAEARFPLEERAPADVPRTDKSPFIRETKVMGPVQKNRFSVLCLHPPSEIRSMALPKTCGGGNVNGR</sequence>